<protein>
    <recommendedName>
        <fullName evidence="10">GB1/RHD3-type G domain-containing protein</fullName>
    </recommendedName>
</protein>
<reference evidence="11" key="1">
    <citation type="journal article" date="2022" name="Proc. Natl. Acad. Sci. U.S.A.">
        <title>Life cycle and functional genomics of the unicellular red alga Galdieria for elucidating algal and plant evolution and industrial use.</title>
        <authorList>
            <person name="Hirooka S."/>
            <person name="Itabashi T."/>
            <person name="Ichinose T.M."/>
            <person name="Onuma R."/>
            <person name="Fujiwara T."/>
            <person name="Yamashita S."/>
            <person name="Jong L.W."/>
            <person name="Tomita R."/>
            <person name="Iwane A.H."/>
            <person name="Miyagishima S.Y."/>
        </authorList>
    </citation>
    <scope>NUCLEOTIDE SEQUENCE</scope>
    <source>
        <strain evidence="11">NBRC 102759</strain>
    </source>
</reference>
<evidence type="ECO:0000256" key="2">
    <source>
        <dbReference type="ARBA" id="ARBA00022741"/>
    </source>
</evidence>
<evidence type="ECO:0000256" key="3">
    <source>
        <dbReference type="ARBA" id="ARBA00022801"/>
    </source>
</evidence>
<keyword evidence="2" id="KW-0547">Nucleotide-binding</keyword>
<dbReference type="SUPFAM" id="SSF52540">
    <property type="entry name" value="P-loop containing nucleoside triphosphate hydrolases"/>
    <property type="match status" value="1"/>
</dbReference>
<dbReference type="InterPro" id="IPR008803">
    <property type="entry name" value="RHD3/Sey1"/>
</dbReference>
<dbReference type="OrthoDB" id="1597724at2759"/>
<keyword evidence="5" id="KW-1133">Transmembrane helix</keyword>
<dbReference type="PANTHER" id="PTHR45923:SF2">
    <property type="entry name" value="PROTEIN SEY1"/>
    <property type="match status" value="1"/>
</dbReference>
<dbReference type="Pfam" id="PF05879">
    <property type="entry name" value="RHD3_GTPase"/>
    <property type="match status" value="1"/>
</dbReference>
<evidence type="ECO:0000256" key="4">
    <source>
        <dbReference type="ARBA" id="ARBA00022824"/>
    </source>
</evidence>
<dbReference type="EMBL" id="BQMJ01000003">
    <property type="protein sequence ID" value="GJQ08552.1"/>
    <property type="molecule type" value="Genomic_DNA"/>
</dbReference>
<dbReference type="GO" id="GO:0003924">
    <property type="term" value="F:GTPase activity"/>
    <property type="evidence" value="ECO:0007669"/>
    <property type="project" value="TreeGrafter"/>
</dbReference>
<evidence type="ECO:0000256" key="6">
    <source>
        <dbReference type="ARBA" id="ARBA00023134"/>
    </source>
</evidence>
<dbReference type="Proteomes" id="UP001061958">
    <property type="component" value="Unassembled WGS sequence"/>
</dbReference>
<accession>A0A9C7PR88</accession>
<dbReference type="PANTHER" id="PTHR45923">
    <property type="entry name" value="PROTEIN SEY1"/>
    <property type="match status" value="1"/>
</dbReference>
<organism evidence="11 12">
    <name type="scientific">Galdieria partita</name>
    <dbReference type="NCBI Taxonomy" id="83374"/>
    <lineage>
        <taxon>Eukaryota</taxon>
        <taxon>Rhodophyta</taxon>
        <taxon>Bangiophyceae</taxon>
        <taxon>Galdieriales</taxon>
        <taxon>Galdieriaceae</taxon>
        <taxon>Galdieria</taxon>
    </lineage>
</organism>
<feature type="domain" description="GB1/RHD3-type G" evidence="10">
    <location>
        <begin position="25"/>
        <end position="271"/>
    </location>
</feature>
<keyword evidence="6" id="KW-0342">GTP-binding</keyword>
<dbReference type="InterPro" id="IPR030386">
    <property type="entry name" value="G_GB1_RHD3_dom"/>
</dbReference>
<dbReference type="Pfam" id="PF20428">
    <property type="entry name" value="Sey1_3HB"/>
    <property type="match status" value="1"/>
</dbReference>
<reference evidence="11" key="2">
    <citation type="submission" date="2022-01" db="EMBL/GenBank/DDBJ databases">
        <authorList>
            <person name="Hirooka S."/>
            <person name="Miyagishima S.Y."/>
        </authorList>
    </citation>
    <scope>NUCLEOTIDE SEQUENCE</scope>
    <source>
        <strain evidence="11">NBRC 102759</strain>
    </source>
</reference>
<dbReference type="PROSITE" id="PS51715">
    <property type="entry name" value="G_GB1_RHD3"/>
    <property type="match status" value="1"/>
</dbReference>
<evidence type="ECO:0000256" key="7">
    <source>
        <dbReference type="ARBA" id="ARBA00023136"/>
    </source>
</evidence>
<dbReference type="AlphaFoldDB" id="A0A9C7PR88"/>
<comment type="similarity">
    <text evidence="8">Belongs to the TRAFAC class dynamin-like GTPase superfamily. GB1/RHD3 GTPase family.</text>
</comment>
<evidence type="ECO:0000256" key="8">
    <source>
        <dbReference type="PROSITE-ProRule" id="PRU01052"/>
    </source>
</evidence>
<keyword evidence="12" id="KW-1185">Reference proteome</keyword>
<proteinExistence type="inferred from homology"/>
<sequence length="535" mass="62787">MESELINREGTFSGHLPLTNKALPCRNYVTLAIIGCQSSGKSTLFNELFETKFPVLDAKKNGRQRTTLGIWSTTKKVDQLLNKESSFEQECGRQLVLLDVEGTDSRERQEPTKSFDLCTTLFCLTVADIVLVNLWFRDVGRHQASSVDLFASVFSTTLKWKEIEGLDVLRRKHLKTRLLIVIRDFEEAEASEEQVEWFISRDFRNIWQTVEKPKALEDTVFEDIFVLSFQFLPNVKYRKVEFVNSVSKLRERILEDDSDSFMTRSLWKKEIPLQVLETFMKEAWDLIKQRQGLNNDLHNMSYFDLSTHKKCSLYLEQSWNEYKLKLIEFQRTVERNYSNPIEEFSNKANSLYNECLACYDRLAASFQNTSSYQLKRKLLGVKLTSELLEIRKFQIWAYRDQTLHAFEVEFAPMIGVVGNFKKNAGNLVKRKLKDFQKCLEKCRVPGMSKEEEVNDLKDLERTLRDQVQDRSREGELMFPMGLSSANTRRSTPWWKELLIKAFILYLQYLQSKANKRTQRKKMQTQERILPKGPTF</sequence>
<evidence type="ECO:0000256" key="5">
    <source>
        <dbReference type="ARBA" id="ARBA00022989"/>
    </source>
</evidence>
<dbReference type="GO" id="GO:0005783">
    <property type="term" value="C:endoplasmic reticulum"/>
    <property type="evidence" value="ECO:0007669"/>
    <property type="project" value="TreeGrafter"/>
</dbReference>
<dbReference type="Gene3D" id="3.40.50.300">
    <property type="entry name" value="P-loop containing nucleotide triphosphate hydrolases"/>
    <property type="match status" value="1"/>
</dbReference>
<keyword evidence="7" id="KW-0472">Membrane</keyword>
<evidence type="ECO:0000259" key="10">
    <source>
        <dbReference type="PROSITE" id="PS51715"/>
    </source>
</evidence>
<evidence type="ECO:0000313" key="12">
    <source>
        <dbReference type="Proteomes" id="UP001061958"/>
    </source>
</evidence>
<keyword evidence="1" id="KW-0812">Transmembrane</keyword>
<dbReference type="GO" id="GO:0005525">
    <property type="term" value="F:GTP binding"/>
    <property type="evidence" value="ECO:0007669"/>
    <property type="project" value="UniProtKB-KW"/>
</dbReference>
<comment type="caution">
    <text evidence="11">The sequence shown here is derived from an EMBL/GenBank/DDBJ whole genome shotgun (WGS) entry which is preliminary data.</text>
</comment>
<gene>
    <name evidence="11" type="ORF">GpartN1_g343.t1</name>
</gene>
<keyword evidence="4" id="KW-0256">Endoplasmic reticulum</keyword>
<dbReference type="InterPro" id="IPR046758">
    <property type="entry name" value="Sey1/RHD3-like_3HB"/>
</dbReference>
<evidence type="ECO:0000256" key="1">
    <source>
        <dbReference type="ARBA" id="ARBA00022692"/>
    </source>
</evidence>
<dbReference type="InterPro" id="IPR027417">
    <property type="entry name" value="P-loop_NTPase"/>
</dbReference>
<evidence type="ECO:0000313" key="11">
    <source>
        <dbReference type="EMBL" id="GJQ08552.1"/>
    </source>
</evidence>
<dbReference type="GO" id="GO:0016320">
    <property type="term" value="P:endoplasmic reticulum membrane fusion"/>
    <property type="evidence" value="ECO:0007669"/>
    <property type="project" value="TreeGrafter"/>
</dbReference>
<evidence type="ECO:0000256" key="9">
    <source>
        <dbReference type="SAM" id="MobiDB-lite"/>
    </source>
</evidence>
<name>A0A9C7PR88_9RHOD</name>
<keyword evidence="3" id="KW-0378">Hydrolase</keyword>
<feature type="region of interest" description="Disordered" evidence="9">
    <location>
        <begin position="516"/>
        <end position="535"/>
    </location>
</feature>